<comment type="caution">
    <text evidence="1">The sequence shown here is derived from an EMBL/GenBank/DDBJ whole genome shotgun (WGS) entry which is preliminary data.</text>
</comment>
<sequence>MQKENSDNDRERAQKLLIRYYDQITPPQYARPRRAAGGMDGKHEEIVTRLAVRFFEGFFNSLGSAMGGLVNRFF</sequence>
<proteinExistence type="predicted"/>
<keyword evidence="2" id="KW-1185">Reference proteome</keyword>
<dbReference type="RefSeq" id="WP_254088752.1">
    <property type="nucleotide sequence ID" value="NZ_JAHESC010000003.1"/>
</dbReference>
<organism evidence="1 2">
    <name type="scientific">Dawidia soli</name>
    <dbReference type="NCBI Taxonomy" id="2782352"/>
    <lineage>
        <taxon>Bacteria</taxon>
        <taxon>Pseudomonadati</taxon>
        <taxon>Bacteroidota</taxon>
        <taxon>Cytophagia</taxon>
        <taxon>Cytophagales</taxon>
        <taxon>Chryseotaleaceae</taxon>
        <taxon>Dawidia</taxon>
    </lineage>
</organism>
<gene>
    <name evidence="1" type="ORF">KK078_02985</name>
</gene>
<reference evidence="1 2" key="1">
    <citation type="submission" date="2021-05" db="EMBL/GenBank/DDBJ databases">
        <title>A Polyphasic approach of four new species of the genus Ohtaekwangia: Ohtaekwangia histidinii sp. nov., Ohtaekwangia cretensis sp. nov., Ohtaekwangia indiensis sp. nov., Ohtaekwangia reichenbachii sp. nov. from diverse environment.</title>
        <authorList>
            <person name="Octaviana S."/>
        </authorList>
    </citation>
    <scope>NUCLEOTIDE SEQUENCE [LARGE SCALE GENOMIC DNA]</scope>
    <source>
        <strain evidence="1 2">PWU37</strain>
    </source>
</reference>
<evidence type="ECO:0000313" key="1">
    <source>
        <dbReference type="EMBL" id="MBT1685502.1"/>
    </source>
</evidence>
<dbReference type="EMBL" id="JAHESC010000003">
    <property type="protein sequence ID" value="MBT1685502.1"/>
    <property type="molecule type" value="Genomic_DNA"/>
</dbReference>
<name>A0AAP2D5I7_9BACT</name>
<dbReference type="AlphaFoldDB" id="A0AAP2D5I7"/>
<protein>
    <submittedName>
        <fullName evidence="1">Uncharacterized protein</fullName>
    </submittedName>
</protein>
<dbReference type="Proteomes" id="UP001319180">
    <property type="component" value="Unassembled WGS sequence"/>
</dbReference>
<evidence type="ECO:0000313" key="2">
    <source>
        <dbReference type="Proteomes" id="UP001319180"/>
    </source>
</evidence>
<accession>A0AAP2D5I7</accession>